<dbReference type="InterPro" id="IPR027266">
    <property type="entry name" value="TrmE/GcvT-like"/>
</dbReference>
<dbReference type="FunFam" id="3.30.1360.120:FF:000014">
    <property type="entry name" value="Aminomethyltransferase"/>
    <property type="match status" value="1"/>
</dbReference>
<evidence type="ECO:0000256" key="5">
    <source>
        <dbReference type="ARBA" id="ARBA00022576"/>
    </source>
</evidence>
<dbReference type="Pfam" id="PF08669">
    <property type="entry name" value="GCV_T_C"/>
    <property type="match status" value="1"/>
</dbReference>
<dbReference type="SUPFAM" id="SSF103025">
    <property type="entry name" value="Folate-binding domain"/>
    <property type="match status" value="1"/>
</dbReference>
<dbReference type="GO" id="GO:0004047">
    <property type="term" value="F:aminomethyltransferase activity"/>
    <property type="evidence" value="ECO:0007669"/>
    <property type="project" value="UniProtKB-EC"/>
</dbReference>
<dbReference type="InterPro" id="IPR006222">
    <property type="entry name" value="GCVT_N"/>
</dbReference>
<dbReference type="PANTHER" id="PTHR43757:SF16">
    <property type="entry name" value="AMINOMETHYLTRANSFERASE, MITOCHONDRIAL"/>
    <property type="match status" value="1"/>
</dbReference>
<accession>A0AAV8Z452</accession>
<comment type="similarity">
    <text evidence="3 11">Belongs to the GcvT family.</text>
</comment>
<dbReference type="AlphaFoldDB" id="A0AAV8Z452"/>
<dbReference type="EC" id="2.1.2.10" evidence="11"/>
<evidence type="ECO:0000256" key="7">
    <source>
        <dbReference type="ARBA" id="ARBA00022946"/>
    </source>
</evidence>
<evidence type="ECO:0000256" key="3">
    <source>
        <dbReference type="ARBA" id="ARBA00008609"/>
    </source>
</evidence>
<dbReference type="InterPro" id="IPR028896">
    <property type="entry name" value="GcvT/YgfZ/DmdA"/>
</dbReference>
<dbReference type="Pfam" id="PF01571">
    <property type="entry name" value="GCV_T"/>
    <property type="match status" value="1"/>
</dbReference>
<dbReference type="EMBL" id="JAPWTK010000020">
    <property type="protein sequence ID" value="KAJ8957893.1"/>
    <property type="molecule type" value="Genomic_DNA"/>
</dbReference>
<dbReference type="InterPro" id="IPR013977">
    <property type="entry name" value="GcvT_C"/>
</dbReference>
<reference evidence="14" key="1">
    <citation type="journal article" date="2023" name="Insect Mol. Biol.">
        <title>Genome sequencing provides insights into the evolution of gene families encoding plant cell wall-degrading enzymes in longhorned beetles.</title>
        <authorList>
            <person name="Shin N.R."/>
            <person name="Okamura Y."/>
            <person name="Kirsch R."/>
            <person name="Pauchet Y."/>
        </authorList>
    </citation>
    <scope>NUCLEOTIDE SEQUENCE</scope>
    <source>
        <strain evidence="14">AMC_N1</strain>
    </source>
</reference>
<evidence type="ECO:0000256" key="6">
    <source>
        <dbReference type="ARBA" id="ARBA00022679"/>
    </source>
</evidence>
<evidence type="ECO:0000256" key="9">
    <source>
        <dbReference type="ARBA" id="ARBA00047665"/>
    </source>
</evidence>
<evidence type="ECO:0000256" key="2">
    <source>
        <dbReference type="ARBA" id="ARBA00004173"/>
    </source>
</evidence>
<dbReference type="GO" id="GO:0005739">
    <property type="term" value="C:mitochondrion"/>
    <property type="evidence" value="ECO:0007669"/>
    <property type="project" value="UniProtKB-SubCell"/>
</dbReference>
<evidence type="ECO:0000256" key="11">
    <source>
        <dbReference type="RuleBase" id="RU003981"/>
    </source>
</evidence>
<dbReference type="Gene3D" id="4.10.1250.10">
    <property type="entry name" value="Aminomethyltransferase fragment"/>
    <property type="match status" value="1"/>
</dbReference>
<sequence>MACVINETPCLHNIPNGQHGPDNKIITTHTTKFVTWRLHVDLETMSCLKTVTGLLRFTAKRSYSSDAKAEVTALYDFHLENGGKIVNFGGFLLPVQYNDLSIVNSHLFTRKSASLFDVSHMLQTEIRGEGCIPYFESLCTADVGGLKDNAASLTVFTNESGGILDDLIVTKVSEDHLYVVSNAARKEHDKNHLLQALEELKKANPSTDVKIRFYEPLERGLLALQGPKAAEILGNVTDVDLSRLYFMNSTVGNVANIKDCRITRCGYTGEDGFEISVLASEAVTLARELLSNEKVKLAGLGARDSLRLEAGLCLYGNDITIETTPVDAALTWLVSKKRREQRNFPGAEAILKQIGEGSSVKRIGLVSESGPPARQGAAILSEDGRELGKVTSGCPSPTLGYNVAMGYVPTSHSKTGTKVSLKIRDKLYDAVVAKMPFVKSNYYTKPK</sequence>
<dbReference type="NCBIfam" id="NF001567">
    <property type="entry name" value="PRK00389.1"/>
    <property type="match status" value="1"/>
</dbReference>
<feature type="domain" description="Aminomethyltransferase C-terminal" evidence="13">
    <location>
        <begin position="362"/>
        <end position="439"/>
    </location>
</feature>
<dbReference type="Gene3D" id="3.30.1360.120">
    <property type="entry name" value="Probable tRNA modification gtpase trme, domain 1"/>
    <property type="match status" value="1"/>
</dbReference>
<proteinExistence type="inferred from homology"/>
<evidence type="ECO:0000313" key="15">
    <source>
        <dbReference type="Proteomes" id="UP001162162"/>
    </source>
</evidence>
<gene>
    <name evidence="14" type="ORF">NQ318_001889</name>
</gene>
<evidence type="ECO:0000259" key="12">
    <source>
        <dbReference type="Pfam" id="PF01571"/>
    </source>
</evidence>
<dbReference type="FunFam" id="2.40.30.110:FF:000002">
    <property type="entry name" value="Aminomethyltransferase"/>
    <property type="match status" value="1"/>
</dbReference>
<dbReference type="GO" id="GO:0005960">
    <property type="term" value="C:glycine cleavage complex"/>
    <property type="evidence" value="ECO:0007669"/>
    <property type="project" value="InterPro"/>
</dbReference>
<dbReference type="Proteomes" id="UP001162162">
    <property type="component" value="Unassembled WGS sequence"/>
</dbReference>
<evidence type="ECO:0000256" key="8">
    <source>
        <dbReference type="ARBA" id="ARBA00023128"/>
    </source>
</evidence>
<dbReference type="FunFam" id="3.30.70.1400:FF:000001">
    <property type="entry name" value="Aminomethyltransferase"/>
    <property type="match status" value="1"/>
</dbReference>
<evidence type="ECO:0000313" key="14">
    <source>
        <dbReference type="EMBL" id="KAJ8957893.1"/>
    </source>
</evidence>
<dbReference type="SUPFAM" id="SSF101790">
    <property type="entry name" value="Aminomethyltransferase beta-barrel domain"/>
    <property type="match status" value="1"/>
</dbReference>
<comment type="subunit">
    <text evidence="4 11">The glycine cleavage system is composed of four proteins: P, T, L and H.</text>
</comment>
<comment type="caution">
    <text evidence="14">The sequence shown here is derived from an EMBL/GenBank/DDBJ whole genome shotgun (WGS) entry which is preliminary data.</text>
</comment>
<feature type="domain" description="GCVT N-terminal" evidence="12">
    <location>
        <begin position="74"/>
        <end position="337"/>
    </location>
</feature>
<feature type="binding site" evidence="10">
    <location>
        <position position="274"/>
    </location>
    <ligand>
        <name>substrate</name>
    </ligand>
</feature>
<dbReference type="GO" id="GO:0006546">
    <property type="term" value="P:glycine catabolic process"/>
    <property type="evidence" value="ECO:0007669"/>
    <property type="project" value="InterPro"/>
</dbReference>
<organism evidence="14 15">
    <name type="scientific">Aromia moschata</name>
    <dbReference type="NCBI Taxonomy" id="1265417"/>
    <lineage>
        <taxon>Eukaryota</taxon>
        <taxon>Metazoa</taxon>
        <taxon>Ecdysozoa</taxon>
        <taxon>Arthropoda</taxon>
        <taxon>Hexapoda</taxon>
        <taxon>Insecta</taxon>
        <taxon>Pterygota</taxon>
        <taxon>Neoptera</taxon>
        <taxon>Endopterygota</taxon>
        <taxon>Coleoptera</taxon>
        <taxon>Polyphaga</taxon>
        <taxon>Cucujiformia</taxon>
        <taxon>Chrysomeloidea</taxon>
        <taxon>Cerambycidae</taxon>
        <taxon>Cerambycinae</taxon>
        <taxon>Callichromatini</taxon>
        <taxon>Aromia</taxon>
    </lineage>
</organism>
<dbReference type="GO" id="GO:0008483">
    <property type="term" value="F:transaminase activity"/>
    <property type="evidence" value="ECO:0007669"/>
    <property type="project" value="UniProtKB-KW"/>
</dbReference>
<dbReference type="InterPro" id="IPR006223">
    <property type="entry name" value="GcvT"/>
</dbReference>
<evidence type="ECO:0000259" key="13">
    <source>
        <dbReference type="Pfam" id="PF08669"/>
    </source>
</evidence>
<evidence type="ECO:0000256" key="4">
    <source>
        <dbReference type="ARBA" id="ARBA00011690"/>
    </source>
</evidence>
<dbReference type="NCBIfam" id="TIGR00528">
    <property type="entry name" value="gcvT"/>
    <property type="match status" value="1"/>
</dbReference>
<keyword evidence="8 11" id="KW-0496">Mitochondrion</keyword>
<dbReference type="PIRSF" id="PIRSF006487">
    <property type="entry name" value="GcvT"/>
    <property type="match status" value="1"/>
</dbReference>
<protein>
    <recommendedName>
        <fullName evidence="11">Aminomethyltransferase</fullName>
        <ecNumber evidence="11">2.1.2.10</ecNumber>
    </recommendedName>
    <alternativeName>
        <fullName evidence="11">Glycine cleavage system T protein</fullName>
    </alternativeName>
</protein>
<comment type="catalytic activity">
    <reaction evidence="9 11">
        <text>N(6)-[(R)-S(8)-aminomethyldihydrolipoyl]-L-lysyl-[protein] + (6S)-5,6,7,8-tetrahydrofolate = N(6)-[(R)-dihydrolipoyl]-L-lysyl-[protein] + (6R)-5,10-methylene-5,6,7,8-tetrahydrofolate + NH4(+)</text>
        <dbReference type="Rhea" id="RHEA:16945"/>
        <dbReference type="Rhea" id="RHEA-COMP:10475"/>
        <dbReference type="Rhea" id="RHEA-COMP:10492"/>
        <dbReference type="ChEBI" id="CHEBI:15636"/>
        <dbReference type="ChEBI" id="CHEBI:28938"/>
        <dbReference type="ChEBI" id="CHEBI:57453"/>
        <dbReference type="ChEBI" id="CHEBI:83100"/>
        <dbReference type="ChEBI" id="CHEBI:83143"/>
        <dbReference type="EC" id="2.1.2.10"/>
    </reaction>
</comment>
<dbReference type="Gene3D" id="3.30.70.1400">
    <property type="entry name" value="Aminomethyltransferase beta-barrel domains"/>
    <property type="match status" value="1"/>
</dbReference>
<dbReference type="PANTHER" id="PTHR43757">
    <property type="entry name" value="AMINOMETHYLTRANSFERASE"/>
    <property type="match status" value="1"/>
</dbReference>
<keyword evidence="7 11" id="KW-0809">Transit peptide</keyword>
<comment type="subcellular location">
    <subcellularLocation>
        <location evidence="2 11">Mitochondrion</location>
    </subcellularLocation>
</comment>
<evidence type="ECO:0000256" key="1">
    <source>
        <dbReference type="ARBA" id="ARBA00003631"/>
    </source>
</evidence>
<evidence type="ECO:0000256" key="10">
    <source>
        <dbReference type="PIRSR" id="PIRSR006487-1"/>
    </source>
</evidence>
<keyword evidence="5 11" id="KW-0032">Aminotransferase</keyword>
<dbReference type="InterPro" id="IPR029043">
    <property type="entry name" value="GcvT/YgfZ_C"/>
</dbReference>
<dbReference type="Gene3D" id="2.40.30.110">
    <property type="entry name" value="Aminomethyltransferase beta-barrel domains"/>
    <property type="match status" value="1"/>
</dbReference>
<keyword evidence="6 11" id="KW-0808">Transferase</keyword>
<keyword evidence="15" id="KW-1185">Reference proteome</keyword>
<comment type="function">
    <text evidence="1 11">The glycine cleavage system catalyzes the degradation of glycine.</text>
</comment>
<name>A0AAV8Z452_9CUCU</name>